<evidence type="ECO:0000313" key="1">
    <source>
        <dbReference type="EMBL" id="OAX38554.1"/>
    </source>
</evidence>
<evidence type="ECO:0000313" key="2">
    <source>
        <dbReference type="Proteomes" id="UP000092154"/>
    </source>
</evidence>
<keyword evidence="2" id="KW-1185">Reference proteome</keyword>
<dbReference type="AlphaFoldDB" id="A0A1B7N139"/>
<name>A0A1B7N139_9AGAM</name>
<reference evidence="1 2" key="1">
    <citation type="submission" date="2016-06" db="EMBL/GenBank/DDBJ databases">
        <title>Comparative genomics of the ectomycorrhizal sister species Rhizopogon vinicolor and Rhizopogon vesiculosus (Basidiomycota: Boletales) reveals a divergence of the mating type B locus.</title>
        <authorList>
            <consortium name="DOE Joint Genome Institute"/>
            <person name="Mujic A.B."/>
            <person name="Kuo A."/>
            <person name="Tritt A."/>
            <person name="Lipzen A."/>
            <person name="Chen C."/>
            <person name="Johnson J."/>
            <person name="Sharma A."/>
            <person name="Barry K."/>
            <person name="Grigoriev I.V."/>
            <person name="Spatafora J.W."/>
        </authorList>
    </citation>
    <scope>NUCLEOTIDE SEQUENCE [LARGE SCALE GENOMIC DNA]</scope>
    <source>
        <strain evidence="1 2">AM-OR11-026</strain>
    </source>
</reference>
<dbReference type="EMBL" id="KV448289">
    <property type="protein sequence ID" value="OAX38554.1"/>
    <property type="molecule type" value="Genomic_DNA"/>
</dbReference>
<dbReference type="OrthoDB" id="10562323at2759"/>
<proteinExistence type="predicted"/>
<organism evidence="1 2">
    <name type="scientific">Rhizopogon vinicolor AM-OR11-026</name>
    <dbReference type="NCBI Taxonomy" id="1314800"/>
    <lineage>
        <taxon>Eukaryota</taxon>
        <taxon>Fungi</taxon>
        <taxon>Dikarya</taxon>
        <taxon>Basidiomycota</taxon>
        <taxon>Agaricomycotina</taxon>
        <taxon>Agaricomycetes</taxon>
        <taxon>Agaricomycetidae</taxon>
        <taxon>Boletales</taxon>
        <taxon>Suillineae</taxon>
        <taxon>Rhizopogonaceae</taxon>
        <taxon>Rhizopogon</taxon>
    </lineage>
</organism>
<sequence length="89" mass="10115">MRLNLKDWDSWWLPRPSPSHLLMLFPTTLMHVPPNPDPIWKYLTIYEQDEGLDVVTGILYDHIETSTSQSQQHSGILGTAATVTAMLPV</sequence>
<gene>
    <name evidence="1" type="ORF">K503DRAFT_800363</name>
</gene>
<dbReference type="InParanoid" id="A0A1B7N139"/>
<accession>A0A1B7N139</accession>
<protein>
    <submittedName>
        <fullName evidence="1">Uncharacterized protein</fullName>
    </submittedName>
</protein>
<dbReference type="Proteomes" id="UP000092154">
    <property type="component" value="Unassembled WGS sequence"/>
</dbReference>